<gene>
    <name evidence="2" type="ORF">OS493_028131</name>
</gene>
<dbReference type="Proteomes" id="UP001163046">
    <property type="component" value="Unassembled WGS sequence"/>
</dbReference>
<dbReference type="SMART" id="SM00225">
    <property type="entry name" value="BTB"/>
    <property type="match status" value="1"/>
</dbReference>
<accession>A0A9W9ZBK9</accession>
<dbReference type="PANTHER" id="PTHR45774:SF3">
    <property type="entry name" value="BTB (POZ) DOMAIN-CONTAINING 2B-RELATED"/>
    <property type="match status" value="1"/>
</dbReference>
<dbReference type="PANTHER" id="PTHR45774">
    <property type="entry name" value="BTB/POZ DOMAIN-CONTAINING"/>
    <property type="match status" value="1"/>
</dbReference>
<comment type="caution">
    <text evidence="2">The sequence shown here is derived from an EMBL/GenBank/DDBJ whole genome shotgun (WGS) entry which is preliminary data.</text>
</comment>
<dbReference type="Pfam" id="PF00651">
    <property type="entry name" value="BTB"/>
    <property type="match status" value="1"/>
</dbReference>
<proteinExistence type="predicted"/>
<dbReference type="SUPFAM" id="SSF54695">
    <property type="entry name" value="POZ domain"/>
    <property type="match status" value="1"/>
</dbReference>
<dbReference type="InterPro" id="IPR011333">
    <property type="entry name" value="SKP1/BTB/POZ_sf"/>
</dbReference>
<feature type="domain" description="BTB" evidence="1">
    <location>
        <begin position="33"/>
        <end position="107"/>
    </location>
</feature>
<evidence type="ECO:0000313" key="2">
    <source>
        <dbReference type="EMBL" id="KAJ7377573.1"/>
    </source>
</evidence>
<keyword evidence="3" id="KW-1185">Reference proteome</keyword>
<organism evidence="2 3">
    <name type="scientific">Desmophyllum pertusum</name>
    <dbReference type="NCBI Taxonomy" id="174260"/>
    <lineage>
        <taxon>Eukaryota</taxon>
        <taxon>Metazoa</taxon>
        <taxon>Cnidaria</taxon>
        <taxon>Anthozoa</taxon>
        <taxon>Hexacorallia</taxon>
        <taxon>Scleractinia</taxon>
        <taxon>Caryophylliina</taxon>
        <taxon>Caryophylliidae</taxon>
        <taxon>Desmophyllum</taxon>
    </lineage>
</organism>
<dbReference type="GO" id="GO:0005829">
    <property type="term" value="C:cytosol"/>
    <property type="evidence" value="ECO:0007669"/>
    <property type="project" value="TreeGrafter"/>
</dbReference>
<evidence type="ECO:0000313" key="3">
    <source>
        <dbReference type="Proteomes" id="UP001163046"/>
    </source>
</evidence>
<dbReference type="EMBL" id="MU826376">
    <property type="protein sequence ID" value="KAJ7377573.1"/>
    <property type="molecule type" value="Genomic_DNA"/>
</dbReference>
<dbReference type="AlphaFoldDB" id="A0A9W9ZBK9"/>
<sequence length="236" mass="26813">MAKATTVDFYEWQLTKKTVGERIKHLYRNPLMADVNFLVADKRGSDRPKVSIPCHKFVLAISSPVFFAMFFGQLQEVSESIDLPDCDSEGFLELLRYIYCDDVKLTGSCVMQVLYLAKKYIIPSLTSRCRCFLEANVNAENVLDVLPVVDKLEEAHLTGICWRIVDSHTEKILQSASASLLEDHEDIVVSMLRRDSLNVNEVKIFQAVNCWATDICKKRGLTPSGKERRTVIGKQF</sequence>
<dbReference type="OrthoDB" id="5983864at2759"/>
<dbReference type="GO" id="GO:0022008">
    <property type="term" value="P:neurogenesis"/>
    <property type="evidence" value="ECO:0007669"/>
    <property type="project" value="TreeGrafter"/>
</dbReference>
<dbReference type="PROSITE" id="PS50097">
    <property type="entry name" value="BTB"/>
    <property type="match status" value="1"/>
</dbReference>
<name>A0A9W9ZBK9_9CNID</name>
<protein>
    <recommendedName>
        <fullName evidence="1">BTB domain-containing protein</fullName>
    </recommendedName>
</protein>
<dbReference type="Gene3D" id="1.25.40.420">
    <property type="match status" value="1"/>
</dbReference>
<dbReference type="Gene3D" id="3.30.710.10">
    <property type="entry name" value="Potassium Channel Kv1.1, Chain A"/>
    <property type="match status" value="1"/>
</dbReference>
<evidence type="ECO:0000259" key="1">
    <source>
        <dbReference type="PROSITE" id="PS50097"/>
    </source>
</evidence>
<dbReference type="InterPro" id="IPR000210">
    <property type="entry name" value="BTB/POZ_dom"/>
</dbReference>
<reference evidence="2" key="1">
    <citation type="submission" date="2023-01" db="EMBL/GenBank/DDBJ databases">
        <title>Genome assembly of the deep-sea coral Lophelia pertusa.</title>
        <authorList>
            <person name="Herrera S."/>
            <person name="Cordes E."/>
        </authorList>
    </citation>
    <scope>NUCLEOTIDE SEQUENCE</scope>
    <source>
        <strain evidence="2">USNM1676648</strain>
        <tissue evidence="2">Polyp</tissue>
    </source>
</reference>